<dbReference type="OrthoDB" id="115183at2759"/>
<sequence>MVLEANNLHAELEKSTRNSFERAYKEKKFYTKIMEGRGDPTNFTVEDGLIFCMSENQVEQRCVPESRELKLAILNNHQDARTVAHPCIERTANAVKMWFWRNSMLEDIKTYVRTCKTCMRYKTSIQKKQGMIQPIAIP</sequence>
<dbReference type="GeneID" id="36398938"/>
<reference evidence="3" key="1">
    <citation type="submission" date="2014-09" db="EMBL/GenBank/DDBJ databases">
        <authorList>
            <person name="Sharma Rahul"/>
            <person name="Thines Marco"/>
        </authorList>
    </citation>
    <scope>NUCLEOTIDE SEQUENCE [LARGE SCALE GENOMIC DNA]</scope>
</reference>
<name>A0A0P1AXQ9_PLAHL</name>
<protein>
    <submittedName>
        <fullName evidence="2">FOG: Transposon-encoded proteins with TYA, reverse transcriptase, integrase domains in various combinations</fullName>
    </submittedName>
</protein>
<organism evidence="2 3">
    <name type="scientific">Plasmopara halstedii</name>
    <name type="common">Downy mildew of sunflower</name>
    <dbReference type="NCBI Taxonomy" id="4781"/>
    <lineage>
        <taxon>Eukaryota</taxon>
        <taxon>Sar</taxon>
        <taxon>Stramenopiles</taxon>
        <taxon>Oomycota</taxon>
        <taxon>Peronosporomycetes</taxon>
        <taxon>Peronosporales</taxon>
        <taxon>Peronosporaceae</taxon>
        <taxon>Plasmopara</taxon>
    </lineage>
</organism>
<keyword evidence="2" id="KW-0695">RNA-directed DNA polymerase</keyword>
<keyword evidence="3" id="KW-1185">Reference proteome</keyword>
<dbReference type="AlphaFoldDB" id="A0A0P1AXQ9"/>
<keyword evidence="2" id="KW-0548">Nucleotidyltransferase</keyword>
<evidence type="ECO:0000313" key="3">
    <source>
        <dbReference type="Proteomes" id="UP000054928"/>
    </source>
</evidence>
<dbReference type="Pfam" id="PF17921">
    <property type="entry name" value="Integrase_H2C2"/>
    <property type="match status" value="1"/>
</dbReference>
<dbReference type="Gene3D" id="1.10.340.70">
    <property type="match status" value="1"/>
</dbReference>
<accession>A0A0P1AXQ9</accession>
<keyword evidence="2" id="KW-0808">Transferase</keyword>
<evidence type="ECO:0000259" key="1">
    <source>
        <dbReference type="Pfam" id="PF17921"/>
    </source>
</evidence>
<dbReference type="EMBL" id="CCYD01002371">
    <property type="protein sequence ID" value="CEG47236.1"/>
    <property type="molecule type" value="Genomic_DNA"/>
</dbReference>
<dbReference type="STRING" id="4781.A0A0P1AXQ9"/>
<proteinExistence type="predicted"/>
<dbReference type="InterPro" id="IPR041588">
    <property type="entry name" value="Integrase_H2C2"/>
</dbReference>
<feature type="domain" description="Integrase zinc-binding" evidence="1">
    <location>
        <begin position="67"/>
        <end position="123"/>
    </location>
</feature>
<dbReference type="Proteomes" id="UP000054928">
    <property type="component" value="Unassembled WGS sequence"/>
</dbReference>
<dbReference type="GO" id="GO:0003964">
    <property type="term" value="F:RNA-directed DNA polymerase activity"/>
    <property type="evidence" value="ECO:0007669"/>
    <property type="project" value="UniProtKB-KW"/>
</dbReference>
<evidence type="ECO:0000313" key="2">
    <source>
        <dbReference type="EMBL" id="CEG47236.1"/>
    </source>
</evidence>
<dbReference type="RefSeq" id="XP_024583605.1">
    <property type="nucleotide sequence ID" value="XM_024718181.1"/>
</dbReference>